<accession>A0A7Y5Z7U7</accession>
<comment type="caution">
    <text evidence="2">The sequence shown here is derived from an EMBL/GenBank/DDBJ whole genome shotgun (WGS) entry which is preliminary data.</text>
</comment>
<feature type="region of interest" description="Disordered" evidence="1">
    <location>
        <begin position="466"/>
        <end position="495"/>
    </location>
</feature>
<dbReference type="AlphaFoldDB" id="A0A7Y5Z7U7"/>
<name>A0A7Y5Z7U7_9PSED</name>
<dbReference type="RefSeq" id="WP_175363367.1">
    <property type="nucleotide sequence ID" value="NZ_JABFMR010000019.1"/>
</dbReference>
<evidence type="ECO:0000313" key="2">
    <source>
        <dbReference type="EMBL" id="NUT88637.1"/>
    </source>
</evidence>
<proteinExistence type="predicted"/>
<dbReference type="Proteomes" id="UP000536720">
    <property type="component" value="Unassembled WGS sequence"/>
</dbReference>
<evidence type="ECO:0000313" key="3">
    <source>
        <dbReference type="Proteomes" id="UP000536720"/>
    </source>
</evidence>
<gene>
    <name evidence="2" type="ORF">HNO91_19580</name>
</gene>
<evidence type="ECO:0000256" key="1">
    <source>
        <dbReference type="SAM" id="MobiDB-lite"/>
    </source>
</evidence>
<organism evidence="2 3">
    <name type="scientific">Pseudomonas corrugata</name>
    <dbReference type="NCBI Taxonomy" id="47879"/>
    <lineage>
        <taxon>Bacteria</taxon>
        <taxon>Pseudomonadati</taxon>
        <taxon>Pseudomonadota</taxon>
        <taxon>Gammaproteobacteria</taxon>
        <taxon>Pseudomonadales</taxon>
        <taxon>Pseudomonadaceae</taxon>
        <taxon>Pseudomonas</taxon>
    </lineage>
</organism>
<reference evidence="2 3" key="1">
    <citation type="journal article" date="2020" name="Front. Plant Sci.">
        <title>Isolation of Rhizosphere Bacteria That Improve Quality and Water Stress Tolerance in Greenhouse Ornamentals.</title>
        <authorList>
            <person name="Nordstedt N.P."/>
            <person name="Jones M.L."/>
        </authorList>
    </citation>
    <scope>NUCLEOTIDE SEQUENCE [LARGE SCALE GENOMIC DNA]</scope>
    <source>
        <strain evidence="2 3">C7D2</strain>
    </source>
</reference>
<protein>
    <submittedName>
        <fullName evidence="2">Uncharacterized protein</fullName>
    </submittedName>
</protein>
<sequence length="495" mass="55309">MSAIHEQAMIHVYQQILQRLLGFYSRAERTALQLLIQRLIVAAGGIERIGEYRVLTVLNGSRDSFYVLTALRAAQLSIAGRNPVTFDLRVATPRLSETTQATLENIHRCYSALFVYDDPRVELLMADNREVVPFNHRQPLSVAGHESNRMDMLVLGHLRSVDSPLEIGDDGYLAMAEFYRHMARWESGVDSLVSSDTPRQQRQFMAGLRRATRKIGLGIETTTTFDNLFAQLDTLGDDLYRHFYGSHRLGMWKPEGHFEACRRVGHIGIDDLIVDRCEEMNWLLFSEFLRVRTDDLIASAPENEYLSPLLSAHLHGLQAACLQGRSYEAGYGDYVQRAIMIMHRKQLPEHVCEQARELFGPPSAIAERRAQAAAEAQTTLGLNEVQLVCMLFAPFVEKGAGLEHFLRCCHPGMLVAMPDLHKAMQGATVADQVAQWMVDVSGLSIDMLGRLYGASVALPEHETTLGIDPQQAIDNADTETPGLGSDGLREGSGRY</sequence>
<dbReference type="EMBL" id="JABFMR010000019">
    <property type="protein sequence ID" value="NUT88637.1"/>
    <property type="molecule type" value="Genomic_DNA"/>
</dbReference>